<comment type="caution">
    <text evidence="2">The sequence shown here is derived from an EMBL/GenBank/DDBJ whole genome shotgun (WGS) entry which is preliminary data.</text>
</comment>
<organism evidence="2 3">
    <name type="scientific">Caerostris extrusa</name>
    <name type="common">Bark spider</name>
    <name type="synonym">Caerostris bankana</name>
    <dbReference type="NCBI Taxonomy" id="172846"/>
    <lineage>
        <taxon>Eukaryota</taxon>
        <taxon>Metazoa</taxon>
        <taxon>Ecdysozoa</taxon>
        <taxon>Arthropoda</taxon>
        <taxon>Chelicerata</taxon>
        <taxon>Arachnida</taxon>
        <taxon>Araneae</taxon>
        <taxon>Araneomorphae</taxon>
        <taxon>Entelegynae</taxon>
        <taxon>Araneoidea</taxon>
        <taxon>Araneidae</taxon>
        <taxon>Caerostris</taxon>
    </lineage>
</organism>
<dbReference type="Proteomes" id="UP001054945">
    <property type="component" value="Unassembled WGS sequence"/>
</dbReference>
<evidence type="ECO:0000256" key="1">
    <source>
        <dbReference type="SAM" id="MobiDB-lite"/>
    </source>
</evidence>
<name>A0AAV4RWJ2_CAEEX</name>
<accession>A0AAV4RWJ2</accession>
<dbReference type="EMBL" id="BPLR01008548">
    <property type="protein sequence ID" value="GIY25484.1"/>
    <property type="molecule type" value="Genomic_DNA"/>
</dbReference>
<sequence length="77" mass="8635">MGFAKSRSRNLAKRKLASPLDANVALDKARRLLQPKQQQMVVWLNGRSRMPDLEAFNSGMHTESGAPWRSVSPTLND</sequence>
<evidence type="ECO:0000313" key="3">
    <source>
        <dbReference type="Proteomes" id="UP001054945"/>
    </source>
</evidence>
<protein>
    <submittedName>
        <fullName evidence="2">Uncharacterized protein</fullName>
    </submittedName>
</protein>
<keyword evidence="3" id="KW-1185">Reference proteome</keyword>
<gene>
    <name evidence="2" type="ORF">CEXT_147991</name>
</gene>
<dbReference type="AlphaFoldDB" id="A0AAV4RWJ2"/>
<evidence type="ECO:0000313" key="2">
    <source>
        <dbReference type="EMBL" id="GIY25484.1"/>
    </source>
</evidence>
<feature type="region of interest" description="Disordered" evidence="1">
    <location>
        <begin position="54"/>
        <end position="77"/>
    </location>
</feature>
<reference evidence="2 3" key="1">
    <citation type="submission" date="2021-06" db="EMBL/GenBank/DDBJ databases">
        <title>Caerostris extrusa draft genome.</title>
        <authorList>
            <person name="Kono N."/>
            <person name="Arakawa K."/>
        </authorList>
    </citation>
    <scope>NUCLEOTIDE SEQUENCE [LARGE SCALE GENOMIC DNA]</scope>
</reference>
<proteinExistence type="predicted"/>